<evidence type="ECO:0000259" key="4">
    <source>
        <dbReference type="Pfam" id="PF25398"/>
    </source>
</evidence>
<dbReference type="PANTHER" id="PTHR14043:SF2">
    <property type="entry name" value="HOMEOBOX PROTEIN CUT"/>
    <property type="match status" value="1"/>
</dbReference>
<dbReference type="InterPro" id="IPR057476">
    <property type="entry name" value="Cux_N"/>
</dbReference>
<proteinExistence type="predicted"/>
<evidence type="ECO:0000313" key="5">
    <source>
        <dbReference type="EMBL" id="CAF5072634.1"/>
    </source>
</evidence>
<dbReference type="AlphaFoldDB" id="A0A8S3EIY5"/>
<name>A0A8S3EIY5_9BILA</name>
<protein>
    <recommendedName>
        <fullName evidence="4">Cux N-terminal domain-containing protein</fullName>
    </recommendedName>
</protein>
<dbReference type="Pfam" id="PF25398">
    <property type="entry name" value="CUX1_N"/>
    <property type="match status" value="1"/>
</dbReference>
<sequence>DVRKAVAPILKSFQFEIDSLSKRSKAAEKAFLEIYRHLSELPDPVPALEYAQTLQRRAEKVSDLEVENQKLRETLAEYNNEFADVKNQEVTIKQLREKIKDLEDKTESAIQQRIKEKEKELQRIFAEKERQLQNQQFDLVTKYAEMEMRQTQLQSTLDHAHQEMFEYKSKQEDATSARSSEIDILNQDLERANERASTAERLVDKLREQLDQAHKLMASSVPKNQSSDELMSQEESEKQTREKLEFELAAKEREIT</sequence>
<dbReference type="GO" id="GO:0005634">
    <property type="term" value="C:nucleus"/>
    <property type="evidence" value="ECO:0007669"/>
    <property type="project" value="TreeGrafter"/>
</dbReference>
<feature type="compositionally biased region" description="Basic and acidic residues" evidence="3">
    <location>
        <begin position="235"/>
        <end position="256"/>
    </location>
</feature>
<accession>A0A8S3EIY5</accession>
<evidence type="ECO:0000313" key="6">
    <source>
        <dbReference type="Proteomes" id="UP000681967"/>
    </source>
</evidence>
<evidence type="ECO:0000256" key="1">
    <source>
        <dbReference type="ARBA" id="ARBA00023054"/>
    </source>
</evidence>
<evidence type="ECO:0000256" key="2">
    <source>
        <dbReference type="SAM" id="Coils"/>
    </source>
</evidence>
<dbReference type="Proteomes" id="UP000681967">
    <property type="component" value="Unassembled WGS sequence"/>
</dbReference>
<dbReference type="GO" id="GO:0000977">
    <property type="term" value="F:RNA polymerase II transcription regulatory region sequence-specific DNA binding"/>
    <property type="evidence" value="ECO:0007669"/>
    <property type="project" value="TreeGrafter"/>
</dbReference>
<feature type="coiled-coil region" evidence="2">
    <location>
        <begin position="54"/>
        <end position="134"/>
    </location>
</feature>
<feature type="non-terminal residue" evidence="5">
    <location>
        <position position="256"/>
    </location>
</feature>
<comment type="caution">
    <text evidence="5">The sequence shown here is derived from an EMBL/GenBank/DDBJ whole genome shotgun (WGS) entry which is preliminary data.</text>
</comment>
<evidence type="ECO:0000256" key="3">
    <source>
        <dbReference type="SAM" id="MobiDB-lite"/>
    </source>
</evidence>
<gene>
    <name evidence="5" type="ORF">BYL167_LOCUS60806</name>
</gene>
<dbReference type="EMBL" id="CAJOBH010231301">
    <property type="protein sequence ID" value="CAF5072634.1"/>
    <property type="molecule type" value="Genomic_DNA"/>
</dbReference>
<feature type="compositionally biased region" description="Polar residues" evidence="3">
    <location>
        <begin position="221"/>
        <end position="230"/>
    </location>
</feature>
<feature type="domain" description="Cux N-terminal" evidence="4">
    <location>
        <begin position="2"/>
        <end position="54"/>
    </location>
</feature>
<feature type="region of interest" description="Disordered" evidence="3">
    <location>
        <begin position="213"/>
        <end position="256"/>
    </location>
</feature>
<feature type="non-terminal residue" evidence="5">
    <location>
        <position position="1"/>
    </location>
</feature>
<dbReference type="PANTHER" id="PTHR14043">
    <property type="entry name" value="CCAAT DISPLACEMENT PROTEIN-RELATED"/>
    <property type="match status" value="1"/>
</dbReference>
<dbReference type="GO" id="GO:0000981">
    <property type="term" value="F:DNA-binding transcription factor activity, RNA polymerase II-specific"/>
    <property type="evidence" value="ECO:0007669"/>
    <property type="project" value="TreeGrafter"/>
</dbReference>
<organism evidence="5 6">
    <name type="scientific">Rotaria magnacalcarata</name>
    <dbReference type="NCBI Taxonomy" id="392030"/>
    <lineage>
        <taxon>Eukaryota</taxon>
        <taxon>Metazoa</taxon>
        <taxon>Spiralia</taxon>
        <taxon>Gnathifera</taxon>
        <taxon>Rotifera</taxon>
        <taxon>Eurotatoria</taxon>
        <taxon>Bdelloidea</taxon>
        <taxon>Philodinida</taxon>
        <taxon>Philodinidae</taxon>
        <taxon>Rotaria</taxon>
    </lineage>
</organism>
<keyword evidence="1 2" id="KW-0175">Coiled coil</keyword>
<reference evidence="5" key="1">
    <citation type="submission" date="2021-02" db="EMBL/GenBank/DDBJ databases">
        <authorList>
            <person name="Nowell W R."/>
        </authorList>
    </citation>
    <scope>NUCLEOTIDE SEQUENCE</scope>
</reference>